<dbReference type="EMBL" id="LS483470">
    <property type="protein sequence ID" value="SQI41693.1"/>
    <property type="molecule type" value="Genomic_DNA"/>
</dbReference>
<evidence type="ECO:0000313" key="3">
    <source>
        <dbReference type="Proteomes" id="UP000249005"/>
    </source>
</evidence>
<reference evidence="2 3" key="1">
    <citation type="submission" date="2018-06" db="EMBL/GenBank/DDBJ databases">
        <authorList>
            <consortium name="Pathogen Informatics"/>
            <person name="Doyle S."/>
        </authorList>
    </citation>
    <scope>NUCLEOTIDE SEQUENCE [LARGE SCALE GENOMIC DNA]</scope>
    <source>
        <strain evidence="2 3">NCTC12151</strain>
    </source>
</reference>
<keyword evidence="3" id="KW-1185">Reference proteome</keyword>
<evidence type="ECO:0000313" key="2">
    <source>
        <dbReference type="EMBL" id="SQI41693.1"/>
    </source>
</evidence>
<keyword evidence="1" id="KW-0812">Transmembrane</keyword>
<evidence type="ECO:0000256" key="1">
    <source>
        <dbReference type="SAM" id="Phobius"/>
    </source>
</evidence>
<name>A0A2X4US58_9GAMM</name>
<protein>
    <submittedName>
        <fullName evidence="2">Uncharacterized protein</fullName>
    </submittedName>
</protein>
<accession>A0A2X4US58</accession>
<keyword evidence="1" id="KW-0472">Membrane</keyword>
<dbReference type="Proteomes" id="UP000249005">
    <property type="component" value="Chromosome 1"/>
</dbReference>
<organism evidence="2 3">
    <name type="scientific">Leminorella richardii</name>
    <dbReference type="NCBI Taxonomy" id="158841"/>
    <lineage>
        <taxon>Bacteria</taxon>
        <taxon>Pseudomonadati</taxon>
        <taxon>Pseudomonadota</taxon>
        <taxon>Gammaproteobacteria</taxon>
        <taxon>Enterobacterales</taxon>
        <taxon>Budviciaceae</taxon>
        <taxon>Leminorella</taxon>
    </lineage>
</organism>
<feature type="transmembrane region" description="Helical" evidence="1">
    <location>
        <begin position="33"/>
        <end position="54"/>
    </location>
</feature>
<sequence>MAGLPLLMFIIFPAALALLIRYAAGVGGKNVSFLPLFFLIAAVSFTLSVCYVVYHYGMS</sequence>
<gene>
    <name evidence="2" type="ORF">NCTC12151_02272</name>
</gene>
<dbReference type="KEGG" id="lri:NCTC12151_02272"/>
<dbReference type="AlphaFoldDB" id="A0A2X4US58"/>
<proteinExistence type="predicted"/>
<keyword evidence="1" id="KW-1133">Transmembrane helix</keyword>